<protein>
    <recommendedName>
        <fullName evidence="1">Microcin J25-processing protein McjB C-terminal domain-containing protein</fullName>
    </recommendedName>
</protein>
<gene>
    <name evidence="2" type="ORF">ABW02_12870</name>
</gene>
<sequence>MPRVIRKVKKFIKMDFKLKCLMMEAFIFLARGRFLKLLPFAKVAPSLGEESMETEVQVNGNEKMIKDVSLAIETMSKYTFWESACLVQAIAATRMLNRRKIPTTLYLGIARDPAGKMEAHAWVRSGSHYVTGARGKQRFTVVNTFAGGMSKRGEKNEGIRRN</sequence>
<name>A0A0J1IJ66_NIACI</name>
<dbReference type="InterPro" id="IPR032708">
    <property type="entry name" value="McjB_C"/>
</dbReference>
<proteinExistence type="predicted"/>
<evidence type="ECO:0000313" key="3">
    <source>
        <dbReference type="Proteomes" id="UP000036045"/>
    </source>
</evidence>
<evidence type="ECO:0000259" key="1">
    <source>
        <dbReference type="Pfam" id="PF13471"/>
    </source>
</evidence>
<dbReference type="NCBIfam" id="NF033537">
    <property type="entry name" value="lasso_biosyn_B2"/>
    <property type="match status" value="1"/>
</dbReference>
<dbReference type="RefSeq" id="WP_047942570.1">
    <property type="nucleotide sequence ID" value="NZ_JBANBP010000065.1"/>
</dbReference>
<evidence type="ECO:0000313" key="2">
    <source>
        <dbReference type="EMBL" id="KLV25977.1"/>
    </source>
</evidence>
<dbReference type="OrthoDB" id="9812122at2"/>
<dbReference type="Pfam" id="PF13471">
    <property type="entry name" value="Transglut_core3"/>
    <property type="match status" value="1"/>
</dbReference>
<dbReference type="EMBL" id="LDPH01000011">
    <property type="protein sequence ID" value="KLV25977.1"/>
    <property type="molecule type" value="Genomic_DNA"/>
</dbReference>
<dbReference type="InterPro" id="IPR053521">
    <property type="entry name" value="McjB-like"/>
</dbReference>
<dbReference type="AlphaFoldDB" id="A0A0J1IJ66"/>
<reference evidence="2 3" key="1">
    <citation type="submission" date="2015-05" db="EMBL/GenBank/DDBJ databases">
        <title>Whole genome sequence and identification of bacterial endophytes from Costus igneus.</title>
        <authorList>
            <person name="Lee Y.P."/>
            <person name="Gan H.M."/>
            <person name="Eng W."/>
            <person name="Wheatley M.S."/>
            <person name="Caraballo A."/>
            <person name="Polter S."/>
            <person name="Savka M.A."/>
            <person name="Hudson A.O."/>
        </authorList>
    </citation>
    <scope>NUCLEOTIDE SEQUENCE [LARGE SCALE GENOMIC DNA]</scope>
    <source>
        <strain evidence="2 3">RIT379</strain>
    </source>
</reference>
<accession>A0A0J1IJ66</accession>
<dbReference type="Proteomes" id="UP000036045">
    <property type="component" value="Unassembled WGS sequence"/>
</dbReference>
<comment type="caution">
    <text evidence="2">The sequence shown here is derived from an EMBL/GenBank/DDBJ whole genome shotgun (WGS) entry which is preliminary data.</text>
</comment>
<organism evidence="2 3">
    <name type="scientific">Niallia circulans</name>
    <name type="common">Bacillus circulans</name>
    <dbReference type="NCBI Taxonomy" id="1397"/>
    <lineage>
        <taxon>Bacteria</taxon>
        <taxon>Bacillati</taxon>
        <taxon>Bacillota</taxon>
        <taxon>Bacilli</taxon>
        <taxon>Bacillales</taxon>
        <taxon>Bacillaceae</taxon>
        <taxon>Niallia</taxon>
    </lineage>
</organism>
<feature type="domain" description="Microcin J25-processing protein McjB C-terminal" evidence="1">
    <location>
        <begin position="61"/>
        <end position="143"/>
    </location>
</feature>
<keyword evidence="3" id="KW-1185">Reference proteome</keyword>
<dbReference type="PATRIC" id="fig|1397.4.peg.687"/>